<dbReference type="GO" id="GO:0015086">
    <property type="term" value="F:cadmium ion transmembrane transporter activity"/>
    <property type="evidence" value="ECO:0007669"/>
    <property type="project" value="TreeGrafter"/>
</dbReference>
<keyword evidence="2" id="KW-0813">Transport</keyword>
<dbReference type="GO" id="GO:0005384">
    <property type="term" value="F:manganese ion transmembrane transporter activity"/>
    <property type="evidence" value="ECO:0007669"/>
    <property type="project" value="TreeGrafter"/>
</dbReference>
<gene>
    <name evidence="7" type="ORF">COT04_01040</name>
</gene>
<keyword evidence="4 6" id="KW-1133">Transmembrane helix</keyword>
<dbReference type="PANTHER" id="PTHR11706">
    <property type="entry name" value="SOLUTE CARRIER PROTEIN FAMILY 11 MEMBER"/>
    <property type="match status" value="1"/>
</dbReference>
<evidence type="ECO:0008006" key="9">
    <source>
        <dbReference type="Google" id="ProtNLM"/>
    </source>
</evidence>
<dbReference type="Proteomes" id="UP000229559">
    <property type="component" value="Unassembled WGS sequence"/>
</dbReference>
<feature type="transmembrane region" description="Helical" evidence="6">
    <location>
        <begin position="122"/>
        <end position="139"/>
    </location>
</feature>
<dbReference type="PANTHER" id="PTHR11706:SF33">
    <property type="entry name" value="NATURAL RESISTANCE-ASSOCIATED MACROPHAGE PROTEIN 2"/>
    <property type="match status" value="1"/>
</dbReference>
<evidence type="ECO:0000313" key="8">
    <source>
        <dbReference type="Proteomes" id="UP000229559"/>
    </source>
</evidence>
<evidence type="ECO:0000256" key="4">
    <source>
        <dbReference type="ARBA" id="ARBA00022989"/>
    </source>
</evidence>
<proteinExistence type="predicted"/>
<organism evidence="7 8">
    <name type="scientific">Candidatus Shapirobacteria bacterium CG07_land_8_20_14_0_80_39_12</name>
    <dbReference type="NCBI Taxonomy" id="1974480"/>
    <lineage>
        <taxon>Bacteria</taxon>
        <taxon>Candidatus Shapironibacteriota</taxon>
    </lineage>
</organism>
<dbReference type="InterPro" id="IPR001046">
    <property type="entry name" value="NRAMP_fam"/>
</dbReference>
<dbReference type="GO" id="GO:0005886">
    <property type="term" value="C:plasma membrane"/>
    <property type="evidence" value="ECO:0007669"/>
    <property type="project" value="TreeGrafter"/>
</dbReference>
<dbReference type="Pfam" id="PF01566">
    <property type="entry name" value="Nramp"/>
    <property type="match status" value="1"/>
</dbReference>
<feature type="transmembrane region" description="Helical" evidence="6">
    <location>
        <begin position="324"/>
        <end position="343"/>
    </location>
</feature>
<comment type="subcellular location">
    <subcellularLocation>
        <location evidence="1">Membrane</location>
        <topology evidence="1">Multi-pass membrane protein</topology>
    </subcellularLocation>
</comment>
<feature type="transmembrane region" description="Helical" evidence="6">
    <location>
        <begin position="279"/>
        <end position="304"/>
    </location>
</feature>
<comment type="caution">
    <text evidence="7">The sequence shown here is derived from an EMBL/GenBank/DDBJ whole genome shotgun (WGS) entry which is preliminary data.</text>
</comment>
<evidence type="ECO:0000256" key="6">
    <source>
        <dbReference type="SAM" id="Phobius"/>
    </source>
</evidence>
<dbReference type="EMBL" id="PEXA01000033">
    <property type="protein sequence ID" value="PIU33256.1"/>
    <property type="molecule type" value="Genomic_DNA"/>
</dbReference>
<reference evidence="8" key="1">
    <citation type="submission" date="2017-09" db="EMBL/GenBank/DDBJ databases">
        <title>Depth-based differentiation of microbial function through sediment-hosted aquifers and enrichment of novel symbionts in the deep terrestrial subsurface.</title>
        <authorList>
            <person name="Probst A.J."/>
            <person name="Ladd B."/>
            <person name="Jarett J.K."/>
            <person name="Geller-Mcgrath D.E."/>
            <person name="Sieber C.M.K."/>
            <person name="Emerson J.B."/>
            <person name="Anantharaman K."/>
            <person name="Thomas B.C."/>
            <person name="Malmstrom R."/>
            <person name="Stieglmeier M."/>
            <person name="Klingl A."/>
            <person name="Woyke T."/>
            <person name="Ryan C.M."/>
            <person name="Banfield J.F."/>
        </authorList>
    </citation>
    <scope>NUCLEOTIDE SEQUENCE [LARGE SCALE GENOMIC DNA]</scope>
</reference>
<feature type="transmembrane region" description="Helical" evidence="6">
    <location>
        <begin position="231"/>
        <end position="254"/>
    </location>
</feature>
<feature type="transmembrane region" description="Helical" evidence="6">
    <location>
        <begin position="384"/>
        <end position="406"/>
    </location>
</feature>
<keyword evidence="3 6" id="KW-0812">Transmembrane</keyword>
<evidence type="ECO:0000256" key="5">
    <source>
        <dbReference type="ARBA" id="ARBA00023136"/>
    </source>
</evidence>
<feature type="transmembrane region" description="Helical" evidence="6">
    <location>
        <begin position="349"/>
        <end position="372"/>
    </location>
</feature>
<sequence>MSALKNKKKRSLVKFFHGIITGAADNDPAGITTYSVVGATTGLTQLFLVPLSTILLIAVQSICARIGDVKKKGLALIIQERFGQKVAFLAMIFLILANLTTMGADLAAIGTAFAIIFPKINVVFILPLISLLVWYVVVFKSYQVLTKFLLFLALIFVSYIVSGILAKPDWSLVLKNTFVPQIVFSNKFYWLAMVGFLGTTITPYLFFWQVSEEIEDKPCVKDAKVEVKENAPGLIFSNLIVYFIIICTATVLFAKNIKINSAEEAALALKPFLGSNASLLFALGIIGAGLLALPVLASSTAYAVAETFKWKEGLTKKPSKARGFYTVLSSTFFVALAISLLKINPVKILFYSQVLDGMLAPFLLVLIMIIAGSKKIMGDYRNGFWANFFGWATTIIMFLAALAVFLT</sequence>
<evidence type="ECO:0000256" key="2">
    <source>
        <dbReference type="ARBA" id="ARBA00022448"/>
    </source>
</evidence>
<accession>A0A2M6YQ40</accession>
<dbReference type="AlphaFoldDB" id="A0A2M6YQ40"/>
<evidence type="ECO:0000256" key="1">
    <source>
        <dbReference type="ARBA" id="ARBA00004141"/>
    </source>
</evidence>
<feature type="transmembrane region" description="Helical" evidence="6">
    <location>
        <begin position="188"/>
        <end position="210"/>
    </location>
</feature>
<evidence type="ECO:0000313" key="7">
    <source>
        <dbReference type="EMBL" id="PIU33256.1"/>
    </source>
</evidence>
<keyword evidence="5 6" id="KW-0472">Membrane</keyword>
<evidence type="ECO:0000256" key="3">
    <source>
        <dbReference type="ARBA" id="ARBA00022692"/>
    </source>
</evidence>
<protein>
    <recommendedName>
        <fullName evidence="9">Iron transporter</fullName>
    </recommendedName>
</protein>
<dbReference type="GO" id="GO:0034755">
    <property type="term" value="P:iron ion transmembrane transport"/>
    <property type="evidence" value="ECO:0007669"/>
    <property type="project" value="TreeGrafter"/>
</dbReference>
<feature type="transmembrane region" description="Helical" evidence="6">
    <location>
        <begin position="148"/>
        <end position="168"/>
    </location>
</feature>
<name>A0A2M6YQ40_9BACT</name>
<feature type="transmembrane region" description="Helical" evidence="6">
    <location>
        <begin position="88"/>
        <end position="116"/>
    </location>
</feature>